<dbReference type="Gene3D" id="1.10.1070.20">
    <property type="match status" value="1"/>
</dbReference>
<protein>
    <submittedName>
        <fullName evidence="6">Serine/threonine-protein kinase HipA</fullName>
    </submittedName>
</protein>
<evidence type="ECO:0000259" key="5">
    <source>
        <dbReference type="Pfam" id="PF13657"/>
    </source>
</evidence>
<dbReference type="PANTHER" id="PTHR37419:SF1">
    <property type="entry name" value="SERINE_THREONINE-PROTEIN KINASE TOXIN HIPA"/>
    <property type="match status" value="1"/>
</dbReference>
<dbReference type="InterPro" id="IPR052028">
    <property type="entry name" value="HipA_Ser/Thr_kinase"/>
</dbReference>
<keyword evidence="7" id="KW-1185">Reference proteome</keyword>
<dbReference type="EMBL" id="FMZL01000007">
    <property type="protein sequence ID" value="SDC28286.1"/>
    <property type="molecule type" value="Genomic_DNA"/>
</dbReference>
<gene>
    <name evidence="6" type="ORF">SAMN04487824_10758</name>
</gene>
<evidence type="ECO:0000313" key="6">
    <source>
        <dbReference type="EMBL" id="SDC28286.1"/>
    </source>
</evidence>
<sequence length="433" mass="46873">MSGRYRELLLFISGALAGHVLQDANGALSFAYEPAYSGPPVSLSMPIAPIAYPQRIIRPYLQGLLPDDPNVRADIADRYSCSGENPFALLSHIGLDCPGAVQLVPEGDADLIKSRPGNLVELSNSDLENRLRLLREHASSPWDANHEGRWSLGGAQSKMTLRYQNGRWFDCEGSEPTTHILKPGVAGYDNQALDEYLCQRVALKMGLPAAGVEYLAFGSEHAVSIQRYDRIMGADGTVTRVHQEDLCQALGIDPSRKYAEQGGPSSPDVLALLGATKANSTHNLQLFVLYLLFNYLMGATDAHAKNYSILLGTGSAAVLAPLYDVASIAPYQSISPRRRKPLRAAMSIGGENRFGMLDNSHLEQLSHDVNLVSAGVTLEWIASSAERMATQMPAALQSVLDEAGDAHLTGVEQVGPALAREISANCRRLLERL</sequence>
<feature type="domain" description="HipA N-terminal subdomain 1" evidence="5">
    <location>
        <begin position="11"/>
        <end position="103"/>
    </location>
</feature>
<dbReference type="PANTHER" id="PTHR37419">
    <property type="entry name" value="SERINE/THREONINE-PROTEIN KINASE TOXIN HIPA"/>
    <property type="match status" value="1"/>
</dbReference>
<evidence type="ECO:0000256" key="1">
    <source>
        <dbReference type="ARBA" id="ARBA00010164"/>
    </source>
</evidence>
<dbReference type="NCBIfam" id="TIGR03071">
    <property type="entry name" value="couple_hipA"/>
    <property type="match status" value="1"/>
</dbReference>
<organism evidence="6 7">
    <name type="scientific">Parafannyhessea umbonata</name>
    <dbReference type="NCBI Taxonomy" id="604330"/>
    <lineage>
        <taxon>Bacteria</taxon>
        <taxon>Bacillati</taxon>
        <taxon>Actinomycetota</taxon>
        <taxon>Coriobacteriia</taxon>
        <taxon>Coriobacteriales</taxon>
        <taxon>Atopobiaceae</taxon>
        <taxon>Parafannyhessea</taxon>
    </lineage>
</organism>
<evidence type="ECO:0000259" key="4">
    <source>
        <dbReference type="Pfam" id="PF07804"/>
    </source>
</evidence>
<dbReference type="GO" id="GO:0005829">
    <property type="term" value="C:cytosol"/>
    <property type="evidence" value="ECO:0007669"/>
    <property type="project" value="TreeGrafter"/>
</dbReference>
<dbReference type="Proteomes" id="UP000198528">
    <property type="component" value="Unassembled WGS sequence"/>
</dbReference>
<dbReference type="InterPro" id="IPR017508">
    <property type="entry name" value="HipA_N1"/>
</dbReference>
<keyword evidence="3 6" id="KW-0418">Kinase</keyword>
<name>A0A1G6KD95_9ACTN</name>
<dbReference type="Pfam" id="PF07804">
    <property type="entry name" value="HipA_C"/>
    <property type="match status" value="1"/>
</dbReference>
<dbReference type="Pfam" id="PF13657">
    <property type="entry name" value="Couple_hipA"/>
    <property type="match status" value="1"/>
</dbReference>
<evidence type="ECO:0000313" key="7">
    <source>
        <dbReference type="Proteomes" id="UP000198528"/>
    </source>
</evidence>
<dbReference type="STRING" id="604330.SAMN04489857_1988"/>
<comment type="similarity">
    <text evidence="1">Belongs to the HipA Ser/Thr kinase family.</text>
</comment>
<proteinExistence type="inferred from homology"/>
<dbReference type="AlphaFoldDB" id="A0A1G6KD95"/>
<keyword evidence="2" id="KW-0808">Transferase</keyword>
<dbReference type="GO" id="GO:0004674">
    <property type="term" value="F:protein serine/threonine kinase activity"/>
    <property type="evidence" value="ECO:0007669"/>
    <property type="project" value="TreeGrafter"/>
</dbReference>
<evidence type="ECO:0000256" key="2">
    <source>
        <dbReference type="ARBA" id="ARBA00022679"/>
    </source>
</evidence>
<dbReference type="CDD" id="cd17808">
    <property type="entry name" value="HipA_Ec_like"/>
    <property type="match status" value="1"/>
</dbReference>
<feature type="domain" description="HipA-like C-terminal" evidence="4">
    <location>
        <begin position="150"/>
        <end position="392"/>
    </location>
</feature>
<dbReference type="RefSeq" id="WP_090846067.1">
    <property type="nucleotide sequence ID" value="NZ_FMZL01000007.1"/>
</dbReference>
<evidence type="ECO:0000256" key="3">
    <source>
        <dbReference type="ARBA" id="ARBA00022777"/>
    </source>
</evidence>
<accession>A0A1G6KD95</accession>
<dbReference type="InterPro" id="IPR012893">
    <property type="entry name" value="HipA-like_C"/>
</dbReference>
<reference evidence="7" key="1">
    <citation type="submission" date="2016-10" db="EMBL/GenBank/DDBJ databases">
        <authorList>
            <person name="Varghese N."/>
            <person name="Submissions S."/>
        </authorList>
    </citation>
    <scope>NUCLEOTIDE SEQUENCE [LARGE SCALE GENOMIC DNA]</scope>
    <source>
        <strain evidence="7">DSM 22619</strain>
    </source>
</reference>